<keyword evidence="2 7" id="KW-0032">Aminotransferase</keyword>
<accession>A0ABQ2HS97</accession>
<evidence type="ECO:0000256" key="5">
    <source>
        <dbReference type="SAM" id="SignalP"/>
    </source>
</evidence>
<protein>
    <submittedName>
        <fullName evidence="7">Histidinol-phosphate aminotransferase</fullName>
    </submittedName>
</protein>
<dbReference type="EMBL" id="BMLI01000001">
    <property type="protein sequence ID" value="GGM88431.1"/>
    <property type="molecule type" value="Genomic_DNA"/>
</dbReference>
<evidence type="ECO:0000256" key="3">
    <source>
        <dbReference type="ARBA" id="ARBA00022679"/>
    </source>
</evidence>
<dbReference type="Gene3D" id="3.40.640.10">
    <property type="entry name" value="Type I PLP-dependent aspartate aminotransferase-like (Major domain)"/>
    <property type="match status" value="1"/>
</dbReference>
<organism evidence="7 8">
    <name type="scientific">Dyadobacter beijingensis</name>
    <dbReference type="NCBI Taxonomy" id="365489"/>
    <lineage>
        <taxon>Bacteria</taxon>
        <taxon>Pseudomonadati</taxon>
        <taxon>Bacteroidota</taxon>
        <taxon>Cytophagia</taxon>
        <taxon>Cytophagales</taxon>
        <taxon>Spirosomataceae</taxon>
        <taxon>Dyadobacter</taxon>
    </lineage>
</organism>
<keyword evidence="3" id="KW-0808">Transferase</keyword>
<proteinExistence type="inferred from homology"/>
<name>A0ABQ2HS97_9BACT</name>
<dbReference type="Proteomes" id="UP000632339">
    <property type="component" value="Unassembled WGS sequence"/>
</dbReference>
<evidence type="ECO:0000256" key="4">
    <source>
        <dbReference type="ARBA" id="ARBA00022898"/>
    </source>
</evidence>
<dbReference type="Gene3D" id="3.90.1150.10">
    <property type="entry name" value="Aspartate Aminotransferase, domain 1"/>
    <property type="match status" value="1"/>
</dbReference>
<dbReference type="InterPro" id="IPR015424">
    <property type="entry name" value="PyrdxlP-dep_Trfase"/>
</dbReference>
<dbReference type="InterPro" id="IPR004839">
    <property type="entry name" value="Aminotransferase_I/II_large"/>
</dbReference>
<feature type="chain" id="PRO_5046769008" evidence="5">
    <location>
        <begin position="23"/>
        <end position="396"/>
    </location>
</feature>
<evidence type="ECO:0000256" key="1">
    <source>
        <dbReference type="ARBA" id="ARBA00007970"/>
    </source>
</evidence>
<keyword evidence="8" id="KW-1185">Reference proteome</keyword>
<dbReference type="InterPro" id="IPR015421">
    <property type="entry name" value="PyrdxlP-dep_Trfase_major"/>
</dbReference>
<sequence>MVQKINRRSLLKSGFASIGALAAAPFVAEGAFAGTPLRLDNSSRIFYSPMVRGHYLDVQPDMNKMVARIGSNENPYGPPPMARKAISEAIEKGNRYGRQELKTLTDKIALKEGVSPDYIMMGNGSGDLLEKTALALFKDGGNIVSADPTYMSLIRVAESIGATWKAVPCKSDWSHDLDAMEKAIDKDTKLVYICNPNNPIGAVTSTKALTDFCSRVSERVPIFIDEAYIELVEGADNTSMVGLLKQNKNVIIARTFSKIMGMAGLRVGYIAAQPATLNTIRKTAKGGGGGIAVTSVTAAIGAMEDIEFQNNTRKLNTEAKTYLYENLKTMGYKYVPSYTNFVIFPINMPGKEFLKKMVDKGIIVKAMDIQDKPWCRVSIGTKEEMRLFVSALQEIS</sequence>
<dbReference type="RefSeq" id="WP_019943922.1">
    <property type="nucleotide sequence ID" value="NZ_BMLI01000001.1"/>
</dbReference>
<feature type="domain" description="Aminotransferase class I/classII large" evidence="6">
    <location>
        <begin position="68"/>
        <end position="392"/>
    </location>
</feature>
<evidence type="ECO:0000313" key="7">
    <source>
        <dbReference type="EMBL" id="GGM88431.1"/>
    </source>
</evidence>
<dbReference type="PROSITE" id="PS51318">
    <property type="entry name" value="TAT"/>
    <property type="match status" value="1"/>
</dbReference>
<dbReference type="GO" id="GO:0008483">
    <property type="term" value="F:transaminase activity"/>
    <property type="evidence" value="ECO:0007669"/>
    <property type="project" value="UniProtKB-KW"/>
</dbReference>
<evidence type="ECO:0000259" key="6">
    <source>
        <dbReference type="Pfam" id="PF00155"/>
    </source>
</evidence>
<dbReference type="InterPro" id="IPR050106">
    <property type="entry name" value="HistidinolP_aminotransfase"/>
</dbReference>
<comment type="similarity">
    <text evidence="1">Belongs to the class-II pyridoxal-phosphate-dependent aminotransferase family. Histidinol-phosphate aminotransferase subfamily.</text>
</comment>
<evidence type="ECO:0000313" key="8">
    <source>
        <dbReference type="Proteomes" id="UP000632339"/>
    </source>
</evidence>
<comment type="caution">
    <text evidence="7">The sequence shown here is derived from an EMBL/GenBank/DDBJ whole genome shotgun (WGS) entry which is preliminary data.</text>
</comment>
<dbReference type="PANTHER" id="PTHR43643">
    <property type="entry name" value="HISTIDINOL-PHOSPHATE AMINOTRANSFERASE 2"/>
    <property type="match status" value="1"/>
</dbReference>
<dbReference type="InterPro" id="IPR015422">
    <property type="entry name" value="PyrdxlP-dep_Trfase_small"/>
</dbReference>
<dbReference type="CDD" id="cd00609">
    <property type="entry name" value="AAT_like"/>
    <property type="match status" value="1"/>
</dbReference>
<keyword evidence="4" id="KW-0663">Pyridoxal phosphate</keyword>
<evidence type="ECO:0000256" key="2">
    <source>
        <dbReference type="ARBA" id="ARBA00022576"/>
    </source>
</evidence>
<keyword evidence="5" id="KW-0732">Signal</keyword>
<dbReference type="Pfam" id="PF00155">
    <property type="entry name" value="Aminotran_1_2"/>
    <property type="match status" value="1"/>
</dbReference>
<feature type="signal peptide" evidence="5">
    <location>
        <begin position="1"/>
        <end position="22"/>
    </location>
</feature>
<gene>
    <name evidence="7" type="primary">hisC</name>
    <name evidence="7" type="ORF">GCM10010967_21340</name>
</gene>
<dbReference type="InterPro" id="IPR006311">
    <property type="entry name" value="TAT_signal"/>
</dbReference>
<reference evidence="8" key="1">
    <citation type="journal article" date="2019" name="Int. J. Syst. Evol. Microbiol.">
        <title>The Global Catalogue of Microorganisms (GCM) 10K type strain sequencing project: providing services to taxonomists for standard genome sequencing and annotation.</title>
        <authorList>
            <consortium name="The Broad Institute Genomics Platform"/>
            <consortium name="The Broad Institute Genome Sequencing Center for Infectious Disease"/>
            <person name="Wu L."/>
            <person name="Ma J."/>
        </authorList>
    </citation>
    <scope>NUCLEOTIDE SEQUENCE [LARGE SCALE GENOMIC DNA]</scope>
    <source>
        <strain evidence="8">CGMCC 1.6375</strain>
    </source>
</reference>
<dbReference type="PANTHER" id="PTHR43643:SF3">
    <property type="entry name" value="HISTIDINOL-PHOSPHATE AMINOTRANSFERASE"/>
    <property type="match status" value="1"/>
</dbReference>
<dbReference type="SUPFAM" id="SSF53383">
    <property type="entry name" value="PLP-dependent transferases"/>
    <property type="match status" value="1"/>
</dbReference>